<accession>A0AAV2GDZ0</accession>
<name>A0AAV2GDZ0_9ROSI</name>
<reference evidence="2 3" key="1">
    <citation type="submission" date="2024-04" db="EMBL/GenBank/DDBJ databases">
        <authorList>
            <person name="Fracassetti M."/>
        </authorList>
    </citation>
    <scope>NUCLEOTIDE SEQUENCE [LARGE SCALE GENOMIC DNA]</scope>
</reference>
<sequence length="138" mass="14728">MKKQSRGFVLLLLLMLLSPSLVAGIRPPADSASPPPPPPPSSPDLAAALPRCFKNCLNRCNDSLPSPPPSDDDDDECINRCFNECKSTPPPPPPQQCGTLDRRTIHVLVAAAIIDIVCYTVACCLGLCNCCVKICSLD</sequence>
<dbReference type="AlphaFoldDB" id="A0AAV2GDZ0"/>
<evidence type="ECO:0000313" key="3">
    <source>
        <dbReference type="Proteomes" id="UP001497516"/>
    </source>
</evidence>
<protein>
    <submittedName>
        <fullName evidence="2">Uncharacterized protein</fullName>
    </submittedName>
</protein>
<feature type="signal peptide" evidence="1">
    <location>
        <begin position="1"/>
        <end position="24"/>
    </location>
</feature>
<feature type="chain" id="PRO_5043763374" evidence="1">
    <location>
        <begin position="25"/>
        <end position="138"/>
    </location>
</feature>
<proteinExistence type="predicted"/>
<organism evidence="2 3">
    <name type="scientific">Linum trigynum</name>
    <dbReference type="NCBI Taxonomy" id="586398"/>
    <lineage>
        <taxon>Eukaryota</taxon>
        <taxon>Viridiplantae</taxon>
        <taxon>Streptophyta</taxon>
        <taxon>Embryophyta</taxon>
        <taxon>Tracheophyta</taxon>
        <taxon>Spermatophyta</taxon>
        <taxon>Magnoliopsida</taxon>
        <taxon>eudicotyledons</taxon>
        <taxon>Gunneridae</taxon>
        <taxon>Pentapetalae</taxon>
        <taxon>rosids</taxon>
        <taxon>fabids</taxon>
        <taxon>Malpighiales</taxon>
        <taxon>Linaceae</taxon>
        <taxon>Linum</taxon>
    </lineage>
</organism>
<keyword evidence="1" id="KW-0732">Signal</keyword>
<keyword evidence="3" id="KW-1185">Reference proteome</keyword>
<evidence type="ECO:0000256" key="1">
    <source>
        <dbReference type="SAM" id="SignalP"/>
    </source>
</evidence>
<evidence type="ECO:0000313" key="2">
    <source>
        <dbReference type="EMBL" id="CAL1408904.1"/>
    </source>
</evidence>
<gene>
    <name evidence="2" type="ORF">LTRI10_LOCUS48458</name>
</gene>
<dbReference type="Proteomes" id="UP001497516">
    <property type="component" value="Chromosome 8"/>
</dbReference>
<dbReference type="EMBL" id="OZ034821">
    <property type="protein sequence ID" value="CAL1408904.1"/>
    <property type="molecule type" value="Genomic_DNA"/>
</dbReference>